<dbReference type="Proteomes" id="UP000503462">
    <property type="component" value="Chromosome 1"/>
</dbReference>
<accession>A0A6H0XIS4</accession>
<name>A0A6H0XIS4_9PEZI</name>
<gene>
    <name evidence="2" type="ORF">AMS68_000056</name>
</gene>
<organism evidence="2 3">
    <name type="scientific">Peltaster fructicola</name>
    <dbReference type="NCBI Taxonomy" id="286661"/>
    <lineage>
        <taxon>Eukaryota</taxon>
        <taxon>Fungi</taxon>
        <taxon>Dikarya</taxon>
        <taxon>Ascomycota</taxon>
        <taxon>Pezizomycotina</taxon>
        <taxon>Dothideomycetes</taxon>
        <taxon>Dothideomycetes incertae sedis</taxon>
        <taxon>Peltaster</taxon>
    </lineage>
</organism>
<proteinExistence type="predicted"/>
<protein>
    <submittedName>
        <fullName evidence="2">Uncharacterized protein</fullName>
    </submittedName>
</protein>
<reference evidence="2 3" key="1">
    <citation type="journal article" date="2016" name="Sci. Rep.">
        <title>Peltaster fructicola genome reveals evolution from an invasive phytopathogen to an ectophytic parasite.</title>
        <authorList>
            <person name="Xu C."/>
            <person name="Chen H."/>
            <person name="Gleason M.L."/>
            <person name="Xu J.R."/>
            <person name="Liu H."/>
            <person name="Zhang R."/>
            <person name="Sun G."/>
        </authorList>
    </citation>
    <scope>NUCLEOTIDE SEQUENCE [LARGE SCALE GENOMIC DNA]</scope>
    <source>
        <strain evidence="2 3">LNHT1506</strain>
    </source>
</reference>
<sequence length="244" mass="25020">MNFALFAPSHSIIVYGAVTGASLAHATLIERIVNSTGPSLHTNPAEDYFLQVCLPMNSTGQPFTDTPCYAYGQSQRECLAKYNQTGVGITSDYTPQQQQSCLCANDYFQGYVGCLDCAKAHNIAGIILPDYAPSAIYSFSSSYCASTNTPTRGIAQAMATALPSYPASYTGASTISDPLSGSTAVSLYFTTTATAATTTTTSGSASGSASGSTSRTSGAAATGAVMDKLAVGGMLGVAAVMFTL</sequence>
<dbReference type="OrthoDB" id="3909290at2759"/>
<dbReference type="AlphaFoldDB" id="A0A6H0XIS4"/>
<keyword evidence="3" id="KW-1185">Reference proteome</keyword>
<evidence type="ECO:0000256" key="1">
    <source>
        <dbReference type="SAM" id="MobiDB-lite"/>
    </source>
</evidence>
<dbReference type="EMBL" id="CP051139">
    <property type="protein sequence ID" value="QIW94538.1"/>
    <property type="molecule type" value="Genomic_DNA"/>
</dbReference>
<evidence type="ECO:0000313" key="3">
    <source>
        <dbReference type="Proteomes" id="UP000503462"/>
    </source>
</evidence>
<evidence type="ECO:0000313" key="2">
    <source>
        <dbReference type="EMBL" id="QIW94538.1"/>
    </source>
</evidence>
<feature type="region of interest" description="Disordered" evidence="1">
    <location>
        <begin position="198"/>
        <end position="217"/>
    </location>
</feature>